<evidence type="ECO:0000313" key="3">
    <source>
        <dbReference type="EMBL" id="KAK3605609.1"/>
    </source>
</evidence>
<dbReference type="AlphaFoldDB" id="A0AAE0W920"/>
<proteinExistence type="predicted"/>
<sequence length="123" mass="14781">MNQEKVTMEKELREELERHLEQKENEISEIRIQINNMEEMWREERKRRKRFEKEVHDQSKMLTAISQVVQNIAVIFDCNHDQTIPNPMQDPERTNGTEDPLKDDIIERRQPFMQGTKASSKNS</sequence>
<feature type="compositionally biased region" description="Basic and acidic residues" evidence="2">
    <location>
        <begin position="90"/>
        <end position="110"/>
    </location>
</feature>
<gene>
    <name evidence="3" type="ORF">CHS0354_027271</name>
</gene>
<dbReference type="EMBL" id="JAEAOA010001643">
    <property type="protein sequence ID" value="KAK3605609.1"/>
    <property type="molecule type" value="Genomic_DNA"/>
</dbReference>
<reference evidence="3" key="3">
    <citation type="submission" date="2023-05" db="EMBL/GenBank/DDBJ databases">
        <authorList>
            <person name="Smith C.H."/>
        </authorList>
    </citation>
    <scope>NUCLEOTIDE SEQUENCE</scope>
    <source>
        <strain evidence="3">CHS0354</strain>
        <tissue evidence="3">Mantle</tissue>
    </source>
</reference>
<keyword evidence="1" id="KW-0175">Coiled coil</keyword>
<organism evidence="3 4">
    <name type="scientific">Potamilus streckersoni</name>
    <dbReference type="NCBI Taxonomy" id="2493646"/>
    <lineage>
        <taxon>Eukaryota</taxon>
        <taxon>Metazoa</taxon>
        <taxon>Spiralia</taxon>
        <taxon>Lophotrochozoa</taxon>
        <taxon>Mollusca</taxon>
        <taxon>Bivalvia</taxon>
        <taxon>Autobranchia</taxon>
        <taxon>Heteroconchia</taxon>
        <taxon>Palaeoheterodonta</taxon>
        <taxon>Unionida</taxon>
        <taxon>Unionoidea</taxon>
        <taxon>Unionidae</taxon>
        <taxon>Ambleminae</taxon>
        <taxon>Lampsilini</taxon>
        <taxon>Potamilus</taxon>
    </lineage>
</organism>
<feature type="coiled-coil region" evidence="1">
    <location>
        <begin position="2"/>
        <end position="54"/>
    </location>
</feature>
<reference evidence="3" key="1">
    <citation type="journal article" date="2021" name="Genome Biol. Evol.">
        <title>A High-Quality Reference Genome for a Parasitic Bivalve with Doubly Uniparental Inheritance (Bivalvia: Unionida).</title>
        <authorList>
            <person name="Smith C.H."/>
        </authorList>
    </citation>
    <scope>NUCLEOTIDE SEQUENCE</scope>
    <source>
        <strain evidence="3">CHS0354</strain>
    </source>
</reference>
<accession>A0AAE0W920</accession>
<dbReference type="Proteomes" id="UP001195483">
    <property type="component" value="Unassembled WGS sequence"/>
</dbReference>
<name>A0AAE0W920_9BIVA</name>
<feature type="region of interest" description="Disordered" evidence="2">
    <location>
        <begin position="82"/>
        <end position="123"/>
    </location>
</feature>
<protein>
    <submittedName>
        <fullName evidence="3">Uncharacterized protein</fullName>
    </submittedName>
</protein>
<evidence type="ECO:0000256" key="1">
    <source>
        <dbReference type="SAM" id="Coils"/>
    </source>
</evidence>
<evidence type="ECO:0000313" key="4">
    <source>
        <dbReference type="Proteomes" id="UP001195483"/>
    </source>
</evidence>
<keyword evidence="4" id="KW-1185">Reference proteome</keyword>
<reference evidence="3" key="2">
    <citation type="journal article" date="2021" name="Genome Biol. Evol.">
        <title>Developing a high-quality reference genome for a parasitic bivalve with doubly uniparental inheritance (Bivalvia: Unionida).</title>
        <authorList>
            <person name="Smith C.H."/>
        </authorList>
    </citation>
    <scope>NUCLEOTIDE SEQUENCE</scope>
    <source>
        <strain evidence="3">CHS0354</strain>
        <tissue evidence="3">Mantle</tissue>
    </source>
</reference>
<evidence type="ECO:0000256" key="2">
    <source>
        <dbReference type="SAM" id="MobiDB-lite"/>
    </source>
</evidence>
<comment type="caution">
    <text evidence="3">The sequence shown here is derived from an EMBL/GenBank/DDBJ whole genome shotgun (WGS) entry which is preliminary data.</text>
</comment>